<protein>
    <submittedName>
        <fullName evidence="1">Uncharacterized protein</fullName>
    </submittedName>
</protein>
<evidence type="ECO:0000313" key="1">
    <source>
        <dbReference type="EMBL" id="KAI9635216.1"/>
    </source>
</evidence>
<dbReference type="Proteomes" id="UP001164286">
    <property type="component" value="Unassembled WGS sequence"/>
</dbReference>
<accession>A0AA38HA24</accession>
<dbReference type="GeneID" id="77731874"/>
<reference evidence="1" key="1">
    <citation type="journal article" date="2022" name="G3 (Bethesda)">
        <title>High quality genome of the basidiomycete yeast Dioszegia hungarica PDD-24b-2 isolated from cloud water.</title>
        <authorList>
            <person name="Jarrige D."/>
            <person name="Haridas S."/>
            <person name="Bleykasten-Grosshans C."/>
            <person name="Joly M."/>
            <person name="Nadalig T."/>
            <person name="Sancelme M."/>
            <person name="Vuilleumier S."/>
            <person name="Grigoriev I.V."/>
            <person name="Amato P."/>
            <person name="Bringel F."/>
        </authorList>
    </citation>
    <scope>NUCLEOTIDE SEQUENCE</scope>
    <source>
        <strain evidence="1">PDD-24b-2</strain>
    </source>
</reference>
<organism evidence="1 2">
    <name type="scientific">Dioszegia hungarica</name>
    <dbReference type="NCBI Taxonomy" id="4972"/>
    <lineage>
        <taxon>Eukaryota</taxon>
        <taxon>Fungi</taxon>
        <taxon>Dikarya</taxon>
        <taxon>Basidiomycota</taxon>
        <taxon>Agaricomycotina</taxon>
        <taxon>Tremellomycetes</taxon>
        <taxon>Tremellales</taxon>
        <taxon>Bulleribasidiaceae</taxon>
        <taxon>Dioszegia</taxon>
    </lineage>
</organism>
<dbReference type="AlphaFoldDB" id="A0AA38HA24"/>
<keyword evidence="2" id="KW-1185">Reference proteome</keyword>
<evidence type="ECO:0000313" key="2">
    <source>
        <dbReference type="Proteomes" id="UP001164286"/>
    </source>
</evidence>
<dbReference type="RefSeq" id="XP_052944993.1">
    <property type="nucleotide sequence ID" value="XM_053092669.1"/>
</dbReference>
<dbReference type="EMBL" id="JAKWFO010000005">
    <property type="protein sequence ID" value="KAI9635216.1"/>
    <property type="molecule type" value="Genomic_DNA"/>
</dbReference>
<gene>
    <name evidence="1" type="ORF">MKK02DRAFT_43897</name>
</gene>
<sequence>MIAPHRSIPLASNPGDRVFRIPEIAQLIIAPNSSDRPTLLSLCRVTPVTFGLAMPELYRRMIVLAASVADDPFYSHSNPSGAPERVFRGIRTAAGIRPLTRIRDGGLLFGVQAKVWEAAIESTRYLTMDGFAFRPTLTPPFPNLHVLDLSDTIRSGLSSFQLQQSLLRLTPKAVILNLDFDRRVQSDLAEEVLAGLSLGLKGLTTLVIRCTKTCLTKLRPRRVPITHPFPLKHVDIYLIAQPGTQTVGTMLDDIAYLVQLYPGNIFIHCEAIWRDILASGAHMGWCVWLAAIRSVQQASGRVDIHSPANLHHLILARLRYDTPLCQPARPCPYHKIHTHSPDVPQQSSRLTSDGIEDRMKRVWTVSVEEFREKEWYEGAARPWVSLDPSRVSAGSPTPHV</sequence>
<proteinExistence type="predicted"/>
<name>A0AA38HA24_9TREE</name>
<comment type="caution">
    <text evidence="1">The sequence shown here is derived from an EMBL/GenBank/DDBJ whole genome shotgun (WGS) entry which is preliminary data.</text>
</comment>